<evidence type="ECO:0000313" key="2">
    <source>
        <dbReference type="EMBL" id="VDM64595.1"/>
    </source>
</evidence>
<keyword evidence="1" id="KW-1133">Transmembrane helix</keyword>
<dbReference type="EMBL" id="UYYA01005390">
    <property type="protein sequence ID" value="VDM64595.1"/>
    <property type="molecule type" value="Genomic_DNA"/>
</dbReference>
<dbReference type="AlphaFoldDB" id="A0A0R3Q1U2"/>
<name>A0A0R3Q1U2_ANGCS</name>
<gene>
    <name evidence="2" type="ORF">ACOC_LOCUS13010</name>
</gene>
<dbReference type="OrthoDB" id="5871804at2759"/>
<dbReference type="Proteomes" id="UP000267027">
    <property type="component" value="Unassembled WGS sequence"/>
</dbReference>
<reference evidence="4" key="1">
    <citation type="submission" date="2017-02" db="UniProtKB">
        <authorList>
            <consortium name="WormBaseParasite"/>
        </authorList>
    </citation>
    <scope>IDENTIFICATION</scope>
</reference>
<evidence type="ECO:0000256" key="1">
    <source>
        <dbReference type="SAM" id="Phobius"/>
    </source>
</evidence>
<organism evidence="4">
    <name type="scientific">Angiostrongylus costaricensis</name>
    <name type="common">Nematode worm</name>
    <dbReference type="NCBI Taxonomy" id="334426"/>
    <lineage>
        <taxon>Eukaryota</taxon>
        <taxon>Metazoa</taxon>
        <taxon>Ecdysozoa</taxon>
        <taxon>Nematoda</taxon>
        <taxon>Chromadorea</taxon>
        <taxon>Rhabditida</taxon>
        <taxon>Rhabditina</taxon>
        <taxon>Rhabditomorpha</taxon>
        <taxon>Strongyloidea</taxon>
        <taxon>Metastrongylidae</taxon>
        <taxon>Angiostrongylus</taxon>
    </lineage>
</organism>
<keyword evidence="1" id="KW-0472">Membrane</keyword>
<proteinExistence type="predicted"/>
<protein>
    <submittedName>
        <fullName evidence="4">DNA-directed RNA polymerase</fullName>
    </submittedName>
</protein>
<accession>A0A0R3Q1U2</accession>
<evidence type="ECO:0000313" key="3">
    <source>
        <dbReference type="Proteomes" id="UP000267027"/>
    </source>
</evidence>
<evidence type="ECO:0000313" key="4">
    <source>
        <dbReference type="WBParaSite" id="ACOC_0001300901-mRNA-1"/>
    </source>
</evidence>
<keyword evidence="3" id="KW-1185">Reference proteome</keyword>
<dbReference type="WBParaSite" id="ACOC_0001300901-mRNA-1">
    <property type="protein sequence ID" value="ACOC_0001300901-mRNA-1"/>
    <property type="gene ID" value="ACOC_0001300901"/>
</dbReference>
<reference evidence="2 3" key="2">
    <citation type="submission" date="2018-11" db="EMBL/GenBank/DDBJ databases">
        <authorList>
            <consortium name="Pathogen Informatics"/>
        </authorList>
    </citation>
    <scope>NUCLEOTIDE SEQUENCE [LARGE SCALE GENOMIC DNA]</scope>
    <source>
        <strain evidence="2 3">Costa Rica</strain>
    </source>
</reference>
<feature type="transmembrane region" description="Helical" evidence="1">
    <location>
        <begin position="18"/>
        <end position="40"/>
    </location>
</feature>
<sequence>MIGVCMNLQKTMLMRNLFFSYASFAFNGRIIFGCSSYIYLSGELLFSRVYSICIQKYGTKACSLYPEDRDDHQYRIEIGDAKSNRSMDQVYAEPLVLLEWSSVLGLPVLRWSYTVMMMAIYDNTAGQVVSKISCRVGRKSTESSNA</sequence>
<keyword evidence="1" id="KW-0812">Transmembrane</keyword>